<organism evidence="1 2">
    <name type="scientific">Rhodovibrio sodomensis</name>
    <dbReference type="NCBI Taxonomy" id="1088"/>
    <lineage>
        <taxon>Bacteria</taxon>
        <taxon>Pseudomonadati</taxon>
        <taxon>Pseudomonadota</taxon>
        <taxon>Alphaproteobacteria</taxon>
        <taxon>Rhodospirillales</taxon>
        <taxon>Rhodovibrionaceae</taxon>
        <taxon>Rhodovibrio</taxon>
    </lineage>
</organism>
<name>A0ABS1DL93_9PROT</name>
<dbReference type="EMBL" id="NRRL01000170">
    <property type="protein sequence ID" value="MBK1671311.1"/>
    <property type="molecule type" value="Genomic_DNA"/>
</dbReference>
<evidence type="ECO:0000313" key="2">
    <source>
        <dbReference type="Proteomes" id="UP001296873"/>
    </source>
</evidence>
<keyword evidence="2" id="KW-1185">Reference proteome</keyword>
<proteinExistence type="predicted"/>
<protein>
    <submittedName>
        <fullName evidence="1">Uncharacterized protein</fullName>
    </submittedName>
</protein>
<evidence type="ECO:0000313" key="1">
    <source>
        <dbReference type="EMBL" id="MBK1671311.1"/>
    </source>
</evidence>
<reference evidence="1 2" key="1">
    <citation type="journal article" date="2020" name="Microorganisms">
        <title>Osmotic Adaptation and Compatible Solute Biosynthesis of Phototrophic Bacteria as Revealed from Genome Analyses.</title>
        <authorList>
            <person name="Imhoff J.F."/>
            <person name="Rahn T."/>
            <person name="Kunzel S."/>
            <person name="Keller A."/>
            <person name="Neulinger S.C."/>
        </authorList>
    </citation>
    <scope>NUCLEOTIDE SEQUENCE [LARGE SCALE GENOMIC DNA]</scope>
    <source>
        <strain evidence="1 2">DSM 9895</strain>
    </source>
</reference>
<comment type="caution">
    <text evidence="1">The sequence shown here is derived from an EMBL/GenBank/DDBJ whole genome shotgun (WGS) entry which is preliminary data.</text>
</comment>
<dbReference type="Proteomes" id="UP001296873">
    <property type="component" value="Unassembled WGS sequence"/>
</dbReference>
<accession>A0ABS1DL93</accession>
<sequence length="121" mass="13413">MPFEERHIEFSDVETAAALQRFVRKRQPERQTVALRHVKAVGDGDVLTGVQATGNQGMEQVKLDLSLAEVTAALLGWCFSKEIPIPRQANKRIVFARHRFSLVLEIDVATNAGQGKTSDQA</sequence>
<gene>
    <name evidence="1" type="ORF">CKO28_25250</name>
</gene>